<evidence type="ECO:0000256" key="1">
    <source>
        <dbReference type="ARBA" id="ARBA00004117"/>
    </source>
</evidence>
<dbReference type="PANTHER" id="PTHR30534:SF0">
    <property type="entry name" value="FLAGELLAR MOTOR SWITCH PROTEIN FLIG"/>
    <property type="match status" value="1"/>
</dbReference>
<keyword evidence="14" id="KW-0969">Cilium</keyword>
<dbReference type="GO" id="GO:0005886">
    <property type="term" value="C:plasma membrane"/>
    <property type="evidence" value="ECO:0007669"/>
    <property type="project" value="UniProtKB-SubCell"/>
</dbReference>
<feature type="region of interest" description="Disordered" evidence="10">
    <location>
        <begin position="69"/>
        <end position="90"/>
    </location>
</feature>
<dbReference type="InterPro" id="IPR032779">
    <property type="entry name" value="FliG_M"/>
</dbReference>
<evidence type="ECO:0000256" key="7">
    <source>
        <dbReference type="ARBA" id="ARBA00022779"/>
    </source>
</evidence>
<evidence type="ECO:0000256" key="5">
    <source>
        <dbReference type="ARBA" id="ARBA00022475"/>
    </source>
</evidence>
<dbReference type="Gene3D" id="1.10.220.30">
    <property type="match status" value="3"/>
</dbReference>
<gene>
    <name evidence="14" type="ORF">PITCH_A1500015</name>
</gene>
<organism evidence="14">
    <name type="scientific">uncultured Desulfobacterium sp</name>
    <dbReference type="NCBI Taxonomy" id="201089"/>
    <lineage>
        <taxon>Bacteria</taxon>
        <taxon>Pseudomonadati</taxon>
        <taxon>Thermodesulfobacteriota</taxon>
        <taxon>Desulfobacteria</taxon>
        <taxon>Desulfobacterales</taxon>
        <taxon>Desulfobacteriaceae</taxon>
        <taxon>Desulfobacterium</taxon>
        <taxon>environmental samples</taxon>
    </lineage>
</organism>
<evidence type="ECO:0000259" key="12">
    <source>
        <dbReference type="Pfam" id="PF14841"/>
    </source>
</evidence>
<dbReference type="SUPFAM" id="SSF48029">
    <property type="entry name" value="FliG"/>
    <property type="match status" value="2"/>
</dbReference>
<evidence type="ECO:0000256" key="4">
    <source>
        <dbReference type="ARBA" id="ARBA00021870"/>
    </source>
</evidence>
<feature type="domain" description="Flagellar motor switch protein FliG middle" evidence="12">
    <location>
        <begin position="105"/>
        <end position="178"/>
    </location>
</feature>
<dbReference type="PRINTS" id="PR00954">
    <property type="entry name" value="FLGMOTORFLIG"/>
</dbReference>
<evidence type="ECO:0000256" key="2">
    <source>
        <dbReference type="ARBA" id="ARBA00004413"/>
    </source>
</evidence>
<reference evidence="14" key="1">
    <citation type="submission" date="2018-01" db="EMBL/GenBank/DDBJ databases">
        <authorList>
            <person name="Regsiter A."/>
            <person name="William W."/>
        </authorList>
    </citation>
    <scope>NUCLEOTIDE SEQUENCE</scope>
    <source>
        <strain evidence="14">TRIP AH-1</strain>
    </source>
</reference>
<dbReference type="GO" id="GO:0006935">
    <property type="term" value="P:chemotaxis"/>
    <property type="evidence" value="ECO:0007669"/>
    <property type="project" value="UniProtKB-KW"/>
</dbReference>
<feature type="compositionally biased region" description="Basic and acidic residues" evidence="10">
    <location>
        <begin position="77"/>
        <end position="88"/>
    </location>
</feature>
<evidence type="ECO:0000259" key="13">
    <source>
        <dbReference type="Pfam" id="PF14842"/>
    </source>
</evidence>
<keyword evidence="9" id="KW-0975">Bacterial flagellum</keyword>
<keyword evidence="6" id="KW-0145">Chemotaxis</keyword>
<proteinExistence type="inferred from homology"/>
<evidence type="ECO:0000256" key="9">
    <source>
        <dbReference type="ARBA" id="ARBA00023143"/>
    </source>
</evidence>
<dbReference type="Pfam" id="PF14841">
    <property type="entry name" value="FliG_M"/>
    <property type="match status" value="1"/>
</dbReference>
<dbReference type="EMBL" id="OJIN01000058">
    <property type="protein sequence ID" value="SPD72701.1"/>
    <property type="molecule type" value="Genomic_DNA"/>
</dbReference>
<feature type="domain" description="Flagellar motor switch protein FliG N-terminal" evidence="13">
    <location>
        <begin position="6"/>
        <end position="70"/>
    </location>
</feature>
<comment type="subcellular location">
    <subcellularLocation>
        <location evidence="1">Bacterial flagellum basal body</location>
    </subcellularLocation>
    <subcellularLocation>
        <location evidence="2">Cell membrane</location>
        <topology evidence="2">Peripheral membrane protein</topology>
        <orientation evidence="2">Cytoplasmic side</orientation>
    </subcellularLocation>
</comment>
<evidence type="ECO:0000256" key="6">
    <source>
        <dbReference type="ARBA" id="ARBA00022500"/>
    </source>
</evidence>
<dbReference type="AlphaFoldDB" id="A0A445MTK7"/>
<accession>A0A445MTK7</accession>
<name>A0A445MTK7_9BACT</name>
<evidence type="ECO:0000313" key="14">
    <source>
        <dbReference type="EMBL" id="SPD72701.1"/>
    </source>
</evidence>
<dbReference type="InterPro" id="IPR028263">
    <property type="entry name" value="FliG_N"/>
</dbReference>
<keyword evidence="7" id="KW-0283">Flagellar rotation</keyword>
<dbReference type="InterPro" id="IPR023087">
    <property type="entry name" value="Flg_Motor_Flig_C"/>
</dbReference>
<evidence type="ECO:0000256" key="8">
    <source>
        <dbReference type="ARBA" id="ARBA00023136"/>
    </source>
</evidence>
<dbReference type="GO" id="GO:0003774">
    <property type="term" value="F:cytoskeletal motor activity"/>
    <property type="evidence" value="ECO:0007669"/>
    <property type="project" value="InterPro"/>
</dbReference>
<keyword evidence="8" id="KW-0472">Membrane</keyword>
<dbReference type="Pfam" id="PF14842">
    <property type="entry name" value="FliG_N"/>
    <property type="match status" value="1"/>
</dbReference>
<protein>
    <recommendedName>
        <fullName evidence="4">Flagellar motor switch protein FliG</fullName>
    </recommendedName>
</protein>
<dbReference type="InterPro" id="IPR011002">
    <property type="entry name" value="FliG_a-hlx"/>
</dbReference>
<dbReference type="NCBIfam" id="TIGR00207">
    <property type="entry name" value="fliG"/>
    <property type="match status" value="1"/>
</dbReference>
<keyword evidence="5" id="KW-1003">Cell membrane</keyword>
<evidence type="ECO:0000259" key="11">
    <source>
        <dbReference type="Pfam" id="PF01706"/>
    </source>
</evidence>
<dbReference type="Pfam" id="PF01706">
    <property type="entry name" value="FliG_C"/>
    <property type="match status" value="1"/>
</dbReference>
<feature type="domain" description="Flagellar motor switch protein FliG C-terminal" evidence="11">
    <location>
        <begin position="208"/>
        <end position="314"/>
    </location>
</feature>
<sequence>MDPNNLPGPLKVAILIKSLGEEASQDILAILTDNEKEIVRKHMSQLGEISFELVEKVARDFTTLAEKKKARQLAQRNSKDDEKGERSKLVTSSKGYESVIKTLDPDTLLKMIKDEYPQTIAIILAHVEPDVASEVLSKLPDDIKPDVAIRIARLKKVVSDMIEEIDLTISEVLSKKDTSKTEEAGGVGRLADILNQIDSDSSDLILNEMEELDPELAALTRQGMFVFEDLVLVDDKGLQKLLRSVETKDLAIALKGATEAVKEKVFKNMSERAGEMVADEIEAIGSVRMKEVEAAQQMITKIIQDLHQKNEIIIAGRGGEELVV</sequence>
<dbReference type="GO" id="GO:0009425">
    <property type="term" value="C:bacterial-type flagellum basal body"/>
    <property type="evidence" value="ECO:0007669"/>
    <property type="project" value="UniProtKB-SubCell"/>
</dbReference>
<keyword evidence="14" id="KW-0966">Cell projection</keyword>
<comment type="similarity">
    <text evidence="3">Belongs to the FliG family.</text>
</comment>
<dbReference type="PANTHER" id="PTHR30534">
    <property type="entry name" value="FLAGELLAR MOTOR SWITCH PROTEIN FLIG"/>
    <property type="match status" value="1"/>
</dbReference>
<keyword evidence="14" id="KW-0282">Flagellum</keyword>
<evidence type="ECO:0000256" key="10">
    <source>
        <dbReference type="SAM" id="MobiDB-lite"/>
    </source>
</evidence>
<dbReference type="GO" id="GO:0071973">
    <property type="term" value="P:bacterial-type flagellum-dependent cell motility"/>
    <property type="evidence" value="ECO:0007669"/>
    <property type="project" value="InterPro"/>
</dbReference>
<dbReference type="InterPro" id="IPR000090">
    <property type="entry name" value="Flg_Motor_Flig"/>
</dbReference>
<evidence type="ECO:0000256" key="3">
    <source>
        <dbReference type="ARBA" id="ARBA00010299"/>
    </source>
</evidence>